<name>A0ABQ6M2G6_9GAMM</name>
<protein>
    <recommendedName>
        <fullName evidence="4">Glycine zipper 2TM domain-containing protein</fullName>
    </recommendedName>
</protein>
<comment type="subcellular location">
    <subcellularLocation>
        <location evidence="1">Membrane</location>
    </subcellularLocation>
</comment>
<keyword evidence="2" id="KW-0472">Membrane</keyword>
<dbReference type="InterPro" id="IPR051407">
    <property type="entry name" value="Bact_OM_lipoprot/Surf_antigen"/>
</dbReference>
<evidence type="ECO:0000313" key="5">
    <source>
        <dbReference type="EMBL" id="GMG88539.1"/>
    </source>
</evidence>
<dbReference type="PANTHER" id="PTHR35603">
    <property type="match status" value="1"/>
</dbReference>
<dbReference type="InterPro" id="IPR008816">
    <property type="entry name" value="Gly_zipper_2TM_dom"/>
</dbReference>
<evidence type="ECO:0000256" key="1">
    <source>
        <dbReference type="ARBA" id="ARBA00004370"/>
    </source>
</evidence>
<reference evidence="5 6" key="1">
    <citation type="submission" date="2023-04" db="EMBL/GenBank/DDBJ databases">
        <title>Marinobulbifer ophiurae gen. nov., sp. Nov., isolate from tissue of brittle star Ophioplocus japonicus.</title>
        <authorList>
            <person name="Kawano K."/>
            <person name="Sawayama S."/>
            <person name="Nakagawa S."/>
        </authorList>
    </citation>
    <scope>NUCLEOTIDE SEQUENCE [LARGE SCALE GENOMIC DNA]</scope>
    <source>
        <strain evidence="5 6">NKW57</strain>
    </source>
</reference>
<evidence type="ECO:0000259" key="4">
    <source>
        <dbReference type="Pfam" id="PF05433"/>
    </source>
</evidence>
<evidence type="ECO:0000256" key="3">
    <source>
        <dbReference type="SAM" id="SignalP"/>
    </source>
</evidence>
<feature type="chain" id="PRO_5046102653" description="Glycine zipper 2TM domain-containing protein" evidence="3">
    <location>
        <begin position="24"/>
        <end position="177"/>
    </location>
</feature>
<dbReference type="EMBL" id="BSYJ01000006">
    <property type="protein sequence ID" value="GMG88539.1"/>
    <property type="molecule type" value="Genomic_DNA"/>
</dbReference>
<dbReference type="Proteomes" id="UP001224392">
    <property type="component" value="Unassembled WGS sequence"/>
</dbReference>
<organism evidence="5 6">
    <name type="scientific">Biformimicrobium ophioploci</name>
    <dbReference type="NCBI Taxonomy" id="3036711"/>
    <lineage>
        <taxon>Bacteria</taxon>
        <taxon>Pseudomonadati</taxon>
        <taxon>Pseudomonadota</taxon>
        <taxon>Gammaproteobacteria</taxon>
        <taxon>Cellvibrionales</taxon>
        <taxon>Microbulbiferaceae</taxon>
        <taxon>Biformimicrobium</taxon>
    </lineage>
</organism>
<gene>
    <name evidence="5" type="ORF">MNKW57_28600</name>
</gene>
<sequence length="177" mass="19512">MNLKTPLTSFLGLAALVSLPALAGPSGYADDYDFAQVTSVTPVYTRVEVAQPRERCWDEQVAVYPRRHSATPAILGGIIGGAIGNELGHRKRNKQVGAIAGAALGASIGRDIYRHQGHHGVRYVTERRCEVVNEYTTRQEISGYDVVYLYNGREYTTRTDRHPGDRMRVMVAVTPLP</sequence>
<evidence type="ECO:0000256" key="2">
    <source>
        <dbReference type="ARBA" id="ARBA00023136"/>
    </source>
</evidence>
<feature type="domain" description="Glycine zipper 2TM" evidence="4">
    <location>
        <begin position="72"/>
        <end position="112"/>
    </location>
</feature>
<evidence type="ECO:0000313" key="6">
    <source>
        <dbReference type="Proteomes" id="UP001224392"/>
    </source>
</evidence>
<keyword evidence="6" id="KW-1185">Reference proteome</keyword>
<feature type="signal peptide" evidence="3">
    <location>
        <begin position="1"/>
        <end position="23"/>
    </location>
</feature>
<accession>A0ABQ6M2G6</accession>
<dbReference type="Pfam" id="PF05433">
    <property type="entry name" value="Rick_17kDa_Anti"/>
    <property type="match status" value="1"/>
</dbReference>
<dbReference type="PANTHER" id="PTHR35603:SF2">
    <property type="entry name" value="OUTER MEMBRANE LIPOPROTEIN"/>
    <property type="match status" value="1"/>
</dbReference>
<dbReference type="RefSeq" id="WP_285765145.1">
    <property type="nucleotide sequence ID" value="NZ_BSYJ01000006.1"/>
</dbReference>
<comment type="caution">
    <text evidence="5">The sequence shown here is derived from an EMBL/GenBank/DDBJ whole genome shotgun (WGS) entry which is preliminary data.</text>
</comment>
<proteinExistence type="predicted"/>
<keyword evidence="3" id="KW-0732">Signal</keyword>